<keyword evidence="4 5" id="KW-0472">Membrane</keyword>
<evidence type="ECO:0000256" key="4">
    <source>
        <dbReference type="ARBA" id="ARBA00023136"/>
    </source>
</evidence>
<dbReference type="KEGG" id="parq:DSM112329_02251"/>
<dbReference type="InterPro" id="IPR052165">
    <property type="entry name" value="Membrane_assoc_protease"/>
</dbReference>
<dbReference type="SUPFAM" id="SSF141322">
    <property type="entry name" value="NfeD domain-like"/>
    <property type="match status" value="1"/>
</dbReference>
<feature type="domain" description="NfeD-like C-terminal" evidence="6">
    <location>
        <begin position="83"/>
        <end position="139"/>
    </location>
</feature>
<dbReference type="InterPro" id="IPR012340">
    <property type="entry name" value="NA-bd_OB-fold"/>
</dbReference>
<dbReference type="PANTHER" id="PTHR33507:SF3">
    <property type="entry name" value="INNER MEMBRANE PROTEIN YBBJ"/>
    <property type="match status" value="1"/>
</dbReference>
<dbReference type="Pfam" id="PF01957">
    <property type="entry name" value="NfeD"/>
    <property type="match status" value="1"/>
</dbReference>
<dbReference type="PANTHER" id="PTHR33507">
    <property type="entry name" value="INNER MEMBRANE PROTEIN YBBJ"/>
    <property type="match status" value="1"/>
</dbReference>
<keyword evidence="2 5" id="KW-0812">Transmembrane</keyword>
<gene>
    <name evidence="7" type="ORF">DSM112329_02251</name>
</gene>
<organism evidence="7">
    <name type="scientific">Paraconexibacter sp. AEG42_29</name>
    <dbReference type="NCBI Taxonomy" id="2997339"/>
    <lineage>
        <taxon>Bacteria</taxon>
        <taxon>Bacillati</taxon>
        <taxon>Actinomycetota</taxon>
        <taxon>Thermoleophilia</taxon>
        <taxon>Solirubrobacterales</taxon>
        <taxon>Paraconexibacteraceae</taxon>
        <taxon>Paraconexibacter</taxon>
    </lineage>
</organism>
<feature type="transmembrane region" description="Helical" evidence="5">
    <location>
        <begin position="46"/>
        <end position="64"/>
    </location>
</feature>
<reference evidence="7" key="1">
    <citation type="submission" date="2022-12" db="EMBL/GenBank/DDBJ databases">
        <title>Paraconexibacter alkalitolerans sp. nov. and Baekduia alba sp. nov., isolated from soil and emended description of the genera Paraconexibacter (Chun et al., 2020) and Baekduia (An et al., 2020).</title>
        <authorList>
            <person name="Vieira S."/>
            <person name="Huber K.J."/>
            <person name="Geppert A."/>
            <person name="Wolf J."/>
            <person name="Neumann-Schaal M."/>
            <person name="Muesken M."/>
            <person name="Overmann J."/>
        </authorList>
    </citation>
    <scope>NUCLEOTIDE SEQUENCE</scope>
    <source>
        <strain evidence="7">AEG42_29</strain>
    </source>
</reference>
<evidence type="ECO:0000256" key="1">
    <source>
        <dbReference type="ARBA" id="ARBA00004141"/>
    </source>
</evidence>
<evidence type="ECO:0000313" key="7">
    <source>
        <dbReference type="EMBL" id="XAY05401.1"/>
    </source>
</evidence>
<protein>
    <recommendedName>
        <fullName evidence="6">NfeD-like C-terminal domain-containing protein</fullName>
    </recommendedName>
</protein>
<dbReference type="InterPro" id="IPR002810">
    <property type="entry name" value="NfeD-like_C"/>
</dbReference>
<dbReference type="RefSeq" id="WP_354701910.1">
    <property type="nucleotide sequence ID" value="NZ_CP114014.1"/>
</dbReference>
<evidence type="ECO:0000256" key="5">
    <source>
        <dbReference type="SAM" id="Phobius"/>
    </source>
</evidence>
<name>A0AAU7AUM0_9ACTN</name>
<dbReference type="GO" id="GO:0005886">
    <property type="term" value="C:plasma membrane"/>
    <property type="evidence" value="ECO:0007669"/>
    <property type="project" value="TreeGrafter"/>
</dbReference>
<dbReference type="Gene3D" id="2.40.50.140">
    <property type="entry name" value="Nucleic acid-binding proteins"/>
    <property type="match status" value="1"/>
</dbReference>
<sequence>MDLWLLFVIAGLLLAAGEVANTSFYLAPFAGGALLAAAVDGAGGPPAASVTTFVVASVLLFVFLRPIAQRHLEMPAAARTGMDALIGQRVLVLEEIAGGLGTVKLSGEVWTARATAEGARIPAGSRVEVVAIQGATAVVAVPET</sequence>
<keyword evidence="3 5" id="KW-1133">Transmembrane helix</keyword>
<proteinExistence type="predicted"/>
<dbReference type="EMBL" id="CP114014">
    <property type="protein sequence ID" value="XAY05401.1"/>
    <property type="molecule type" value="Genomic_DNA"/>
</dbReference>
<evidence type="ECO:0000256" key="3">
    <source>
        <dbReference type="ARBA" id="ARBA00022989"/>
    </source>
</evidence>
<accession>A0AAU7AUM0</accession>
<dbReference type="AlphaFoldDB" id="A0AAU7AUM0"/>
<evidence type="ECO:0000256" key="2">
    <source>
        <dbReference type="ARBA" id="ARBA00022692"/>
    </source>
</evidence>
<comment type="subcellular location">
    <subcellularLocation>
        <location evidence="1">Membrane</location>
        <topology evidence="1">Multi-pass membrane protein</topology>
    </subcellularLocation>
</comment>
<evidence type="ECO:0000259" key="6">
    <source>
        <dbReference type="Pfam" id="PF01957"/>
    </source>
</evidence>